<protein>
    <submittedName>
        <fullName evidence="2">Uncharacterized protein</fullName>
    </submittedName>
</protein>
<name>A0A117Q4G2_9ACTN</name>
<dbReference type="EMBL" id="LMWN01000008">
    <property type="protein sequence ID" value="KUN08649.1"/>
    <property type="molecule type" value="Genomic_DNA"/>
</dbReference>
<organism evidence="2 3">
    <name type="scientific">Streptomyces yokosukanensis</name>
    <dbReference type="NCBI Taxonomy" id="67386"/>
    <lineage>
        <taxon>Bacteria</taxon>
        <taxon>Bacillati</taxon>
        <taxon>Actinomycetota</taxon>
        <taxon>Actinomycetes</taxon>
        <taxon>Kitasatosporales</taxon>
        <taxon>Streptomycetaceae</taxon>
        <taxon>Streptomyces</taxon>
    </lineage>
</organism>
<dbReference type="AlphaFoldDB" id="A0A117Q4G2"/>
<feature type="compositionally biased region" description="Low complexity" evidence="1">
    <location>
        <begin position="38"/>
        <end position="62"/>
    </location>
</feature>
<evidence type="ECO:0000313" key="3">
    <source>
        <dbReference type="Proteomes" id="UP000053127"/>
    </source>
</evidence>
<dbReference type="Proteomes" id="UP000053127">
    <property type="component" value="Unassembled WGS sequence"/>
</dbReference>
<gene>
    <name evidence="2" type="ORF">AQI95_08800</name>
</gene>
<reference evidence="2 3" key="1">
    <citation type="submission" date="2015-10" db="EMBL/GenBank/DDBJ databases">
        <title>Draft genome sequence of Streptomyces yokosukanensis DSM 40224, type strain for the species Streptomyces yokosukanensis.</title>
        <authorList>
            <person name="Ruckert C."/>
            <person name="Winkler A."/>
            <person name="Kalinowski J."/>
            <person name="Kampfer P."/>
            <person name="Glaeser S."/>
        </authorList>
    </citation>
    <scope>NUCLEOTIDE SEQUENCE [LARGE SCALE GENOMIC DNA]</scope>
    <source>
        <strain evidence="2 3">DSM 40224</strain>
    </source>
</reference>
<sequence>MLAAGGLALAAGALTLLRVTPDPGVGSPGTAEAEPHVGTADGATDHATGTTTTKAPGAAPSAVSVLGGRSPAPTPASPAATTPSPPAPASGRTLPTGPTATPGTPRPPSAPPSTPHPAPTTAHPAPTTPTPTRSAPTHAPDGWCVPALGLCVDLSDDH</sequence>
<comment type="caution">
    <text evidence="2">The sequence shown here is derived from an EMBL/GenBank/DDBJ whole genome shotgun (WGS) entry which is preliminary data.</text>
</comment>
<accession>A0A117Q4G2</accession>
<feature type="region of interest" description="Disordered" evidence="1">
    <location>
        <begin position="19"/>
        <end position="145"/>
    </location>
</feature>
<dbReference type="STRING" id="67386.AQI95_08800"/>
<feature type="compositionally biased region" description="Low complexity" evidence="1">
    <location>
        <begin position="89"/>
        <end position="103"/>
    </location>
</feature>
<feature type="compositionally biased region" description="Low complexity" evidence="1">
    <location>
        <begin position="119"/>
        <end position="140"/>
    </location>
</feature>
<evidence type="ECO:0000313" key="2">
    <source>
        <dbReference type="EMBL" id="KUN08649.1"/>
    </source>
</evidence>
<dbReference type="PRINTS" id="PR01217">
    <property type="entry name" value="PRICHEXTENSN"/>
</dbReference>
<feature type="compositionally biased region" description="Pro residues" evidence="1">
    <location>
        <begin position="104"/>
        <end position="118"/>
    </location>
</feature>
<proteinExistence type="predicted"/>
<evidence type="ECO:0000256" key="1">
    <source>
        <dbReference type="SAM" id="MobiDB-lite"/>
    </source>
</evidence>
<keyword evidence="3" id="KW-1185">Reference proteome</keyword>